<name>A0ABS4U2G9_9PSEU</name>
<organism evidence="9 10">
    <name type="scientific">Kibdelosporangium banguiense</name>
    <dbReference type="NCBI Taxonomy" id="1365924"/>
    <lineage>
        <taxon>Bacteria</taxon>
        <taxon>Bacillati</taxon>
        <taxon>Actinomycetota</taxon>
        <taxon>Actinomycetes</taxon>
        <taxon>Pseudonocardiales</taxon>
        <taxon>Pseudonocardiaceae</taxon>
        <taxon>Kibdelosporangium</taxon>
    </lineage>
</organism>
<dbReference type="CDD" id="cd07487">
    <property type="entry name" value="Peptidases_S8_1"/>
    <property type="match status" value="1"/>
</dbReference>
<feature type="active site" description="Charge relay system" evidence="5">
    <location>
        <position position="422"/>
    </location>
</feature>
<keyword evidence="10" id="KW-1185">Reference proteome</keyword>
<dbReference type="GO" id="GO:0006508">
    <property type="term" value="P:proteolysis"/>
    <property type="evidence" value="ECO:0007669"/>
    <property type="project" value="UniProtKB-KW"/>
</dbReference>
<comment type="caution">
    <text evidence="9">The sequence shown here is derived from an EMBL/GenBank/DDBJ whole genome shotgun (WGS) entry which is preliminary data.</text>
</comment>
<dbReference type="InterPro" id="IPR013783">
    <property type="entry name" value="Ig-like_fold"/>
</dbReference>
<evidence type="ECO:0000313" key="10">
    <source>
        <dbReference type="Proteomes" id="UP001519332"/>
    </source>
</evidence>
<dbReference type="InterPro" id="IPR036852">
    <property type="entry name" value="Peptidase_S8/S53_dom_sf"/>
</dbReference>
<feature type="chain" id="PRO_5045323949" evidence="7">
    <location>
        <begin position="32"/>
        <end position="1089"/>
    </location>
</feature>
<dbReference type="InterPro" id="IPR023828">
    <property type="entry name" value="Peptidase_S8_Ser-AS"/>
</dbReference>
<evidence type="ECO:0000256" key="1">
    <source>
        <dbReference type="ARBA" id="ARBA00011073"/>
    </source>
</evidence>
<feature type="domain" description="Peptidase S8/S53" evidence="8">
    <location>
        <begin position="204"/>
        <end position="469"/>
    </location>
</feature>
<dbReference type="EMBL" id="JAGINW010000001">
    <property type="protein sequence ID" value="MBP2330857.1"/>
    <property type="molecule type" value="Genomic_DNA"/>
</dbReference>
<protein>
    <submittedName>
        <fullName evidence="9">Subtilisin family serine protease</fullName>
    </submittedName>
</protein>
<accession>A0ABS4U2G9</accession>
<dbReference type="InterPro" id="IPR022398">
    <property type="entry name" value="Peptidase_S8_His-AS"/>
</dbReference>
<keyword evidence="4 5" id="KW-0720">Serine protease</keyword>
<dbReference type="SUPFAM" id="SSF52743">
    <property type="entry name" value="Subtilisin-like"/>
    <property type="match status" value="1"/>
</dbReference>
<dbReference type="Proteomes" id="UP001519332">
    <property type="component" value="Unassembled WGS sequence"/>
</dbReference>
<dbReference type="InterPro" id="IPR023827">
    <property type="entry name" value="Peptidase_S8_Asp-AS"/>
</dbReference>
<dbReference type="PRINTS" id="PR00723">
    <property type="entry name" value="SUBTILISIN"/>
</dbReference>
<feature type="active site" description="Charge relay system" evidence="5">
    <location>
        <position position="213"/>
    </location>
</feature>
<keyword evidence="2 5" id="KW-0645">Protease</keyword>
<dbReference type="PROSITE" id="PS00137">
    <property type="entry name" value="SUBTILASE_HIS"/>
    <property type="match status" value="1"/>
</dbReference>
<evidence type="ECO:0000313" key="9">
    <source>
        <dbReference type="EMBL" id="MBP2330857.1"/>
    </source>
</evidence>
<feature type="active site" description="Charge relay system" evidence="5">
    <location>
        <position position="245"/>
    </location>
</feature>
<evidence type="ECO:0000256" key="5">
    <source>
        <dbReference type="PROSITE-ProRule" id="PRU01240"/>
    </source>
</evidence>
<keyword evidence="3 5" id="KW-0378">Hydrolase</keyword>
<evidence type="ECO:0000256" key="7">
    <source>
        <dbReference type="SAM" id="SignalP"/>
    </source>
</evidence>
<dbReference type="InterPro" id="IPR017297">
    <property type="entry name" value="Peptidase_S8A_DPH-A"/>
</dbReference>
<evidence type="ECO:0000256" key="3">
    <source>
        <dbReference type="ARBA" id="ARBA00022801"/>
    </source>
</evidence>
<dbReference type="InterPro" id="IPR000209">
    <property type="entry name" value="Peptidase_S8/S53_dom"/>
</dbReference>
<dbReference type="PROSITE" id="PS00136">
    <property type="entry name" value="SUBTILASE_ASP"/>
    <property type="match status" value="1"/>
</dbReference>
<gene>
    <name evidence="9" type="ORF">JOF56_011242</name>
</gene>
<evidence type="ECO:0000256" key="6">
    <source>
        <dbReference type="RuleBase" id="RU003355"/>
    </source>
</evidence>
<dbReference type="PIRSF" id="PIRSF037854">
    <property type="entry name" value="Dihydropyridine_esterase"/>
    <property type="match status" value="1"/>
</dbReference>
<dbReference type="InterPro" id="IPR015500">
    <property type="entry name" value="Peptidase_S8_subtilisin-rel"/>
</dbReference>
<feature type="signal peptide" evidence="7">
    <location>
        <begin position="1"/>
        <end position="31"/>
    </location>
</feature>
<proteinExistence type="inferred from homology"/>
<dbReference type="Pfam" id="PF00082">
    <property type="entry name" value="Peptidase_S8"/>
    <property type="match status" value="1"/>
</dbReference>
<dbReference type="PROSITE" id="PS51892">
    <property type="entry name" value="SUBTILASE"/>
    <property type="match status" value="1"/>
</dbReference>
<dbReference type="PANTHER" id="PTHR43806:SF11">
    <property type="entry name" value="CEREVISIN-RELATED"/>
    <property type="match status" value="1"/>
</dbReference>
<comment type="similarity">
    <text evidence="1 5 6">Belongs to the peptidase S8 family.</text>
</comment>
<evidence type="ECO:0000256" key="2">
    <source>
        <dbReference type="ARBA" id="ARBA00022670"/>
    </source>
</evidence>
<dbReference type="RefSeq" id="WP_209647530.1">
    <property type="nucleotide sequence ID" value="NZ_JAGINW010000001.1"/>
</dbReference>
<keyword evidence="7" id="KW-0732">Signal</keyword>
<dbReference type="InterPro" id="IPR050131">
    <property type="entry name" value="Peptidase_S8_subtilisin-like"/>
</dbReference>
<dbReference type="Gene3D" id="2.60.40.10">
    <property type="entry name" value="Immunoglobulins"/>
    <property type="match status" value="1"/>
</dbReference>
<dbReference type="PROSITE" id="PS00138">
    <property type="entry name" value="SUBTILASE_SER"/>
    <property type="match status" value="1"/>
</dbReference>
<dbReference type="GO" id="GO:0008233">
    <property type="term" value="F:peptidase activity"/>
    <property type="evidence" value="ECO:0007669"/>
    <property type="project" value="UniProtKB-KW"/>
</dbReference>
<evidence type="ECO:0000256" key="4">
    <source>
        <dbReference type="ARBA" id="ARBA00022825"/>
    </source>
</evidence>
<sequence length="1089" mass="113324">MHSANNQVAGRAAVGVLVLAVALSTAQVATAAPRATETLQDRSVTLITGDRVVVLDDASNARTIIPGKGRERLAFSTYKRDGHLYVVPRDAVSLVAQGRLDERLFDVSTLAESGYDDKSRSTVPVIVTYAPGVTSARIAGATTTANLSSVNASAMNAEKSGAAWQSLTGAGVKKVWLDGKRKASLDRSTVQIGAPAAWQAGYTGTGVKVAVLDTGVDQTHPDLASREIAEKNFSDSADAVDRVGHGTHVASTIAGTGAKANGKYKGVAYGASILDAKVLSDGGSGYDSWIISGMQWAVDQGAKVINLSLGGGDTPEIDPMEEAVNTLSAKHGTLFVIAAGNSGQAGAETVGSPGSADAALTVGAVDRDDSLAPFSSRGPRIGDAAIKPDITAPGVNIAAAKAAEGRLGTPVADGYVAMSGTSMATPHVAGAAALLAQSHPDWAGEQLKAALTASAKPNPKLNPFEQGSGRVDVAKAITQSVSTTPTNISLGTQLWPHDDDQPVSKNVTYRNSGKTDVTFDVAVNALGPDGKPTPAGLLTVSPAKVTVPAGGEAVVSITANTRIDGLDGIYSGTLTATSGDSVMNTVNTPVAINREVESYTLTVNHVGLDGAPAGTARTSLFGLESRKFGSAYDPSGSAQVRLPKGDYVVDSSLVTGDRISWLAYPMFTLSDDTTIDLDFRRARQTKITPSDPTAEMRLADISYLRMSGRNASSFGWVLLGGSLSDLWTAHVGPEAPPQELSTQLNTQWANPKGDYYGLAFYNDGSMVTGFTRAVKQSDLAHVHATFGATVPDRPGLRYAFPYPKYGQGPGAWAVLLPVKLPGERNEYYTAGDSAFSPGLWQMSPDEREVQIQFLGPVKSYQAGRTYEESYNRGVFGPVLPQTRSPGSYVTRVENSIQVNAPLWGDGSGNAGSSIVDSGVTTLYRDGKKIGEEPNAGYGAFEVPADTGNYTLFTEGIRTNTGVSDVTTAVRASWTFRSGPAGPDPVRVPLSTVRYTPALDATNSAPAGESFIIPVSVQAQGSGTGTVPKTLTVEASFDGGQTWSAATVVANVFAIVQHPNDATSVSLRAKASDRAGNTVEQTIINAYKLN</sequence>
<reference evidence="9 10" key="1">
    <citation type="submission" date="2021-03" db="EMBL/GenBank/DDBJ databases">
        <title>Sequencing the genomes of 1000 actinobacteria strains.</title>
        <authorList>
            <person name="Klenk H.-P."/>
        </authorList>
    </citation>
    <scope>NUCLEOTIDE SEQUENCE [LARGE SCALE GENOMIC DNA]</scope>
    <source>
        <strain evidence="9 10">DSM 46670</strain>
    </source>
</reference>
<dbReference type="PANTHER" id="PTHR43806">
    <property type="entry name" value="PEPTIDASE S8"/>
    <property type="match status" value="1"/>
</dbReference>
<dbReference type="Gene3D" id="3.40.50.200">
    <property type="entry name" value="Peptidase S8/S53 domain"/>
    <property type="match status" value="1"/>
</dbReference>
<evidence type="ECO:0000259" key="8">
    <source>
        <dbReference type="Pfam" id="PF00082"/>
    </source>
</evidence>